<sequence length="92" mass="9999">MMWSLTWIHTSLLVSDHGFLIPPRGPNRGTVHIAPPSADERAFSPDERAFSLSTKKGYPTPNRDSFANDPTAGRSRDPDPILVANVVGGTQT</sequence>
<proteinExistence type="predicted"/>
<keyword evidence="2" id="KW-0732">Signal</keyword>
<feature type="signal peptide" evidence="2">
    <location>
        <begin position="1"/>
        <end position="18"/>
    </location>
</feature>
<accession>A0A0K2VC02</accession>
<name>A0A0K2VC02_LEPSM</name>
<dbReference type="EMBL" id="HACA01030658">
    <property type="protein sequence ID" value="CDW48019.1"/>
    <property type="molecule type" value="Transcribed_RNA"/>
</dbReference>
<organism evidence="3">
    <name type="scientific">Lepeophtheirus salmonis</name>
    <name type="common">Salmon louse</name>
    <name type="synonym">Caligus salmonis</name>
    <dbReference type="NCBI Taxonomy" id="72036"/>
    <lineage>
        <taxon>Eukaryota</taxon>
        <taxon>Metazoa</taxon>
        <taxon>Ecdysozoa</taxon>
        <taxon>Arthropoda</taxon>
        <taxon>Crustacea</taxon>
        <taxon>Multicrustacea</taxon>
        <taxon>Hexanauplia</taxon>
        <taxon>Copepoda</taxon>
        <taxon>Siphonostomatoida</taxon>
        <taxon>Caligidae</taxon>
        <taxon>Lepeophtheirus</taxon>
    </lineage>
</organism>
<reference evidence="3" key="1">
    <citation type="submission" date="2014-05" db="EMBL/GenBank/DDBJ databases">
        <authorList>
            <person name="Chronopoulou M."/>
        </authorList>
    </citation>
    <scope>NUCLEOTIDE SEQUENCE</scope>
    <source>
        <tissue evidence="3">Whole organism</tissue>
    </source>
</reference>
<feature type="compositionally biased region" description="Basic and acidic residues" evidence="1">
    <location>
        <begin position="38"/>
        <end position="49"/>
    </location>
</feature>
<evidence type="ECO:0000256" key="2">
    <source>
        <dbReference type="SAM" id="SignalP"/>
    </source>
</evidence>
<evidence type="ECO:0000256" key="1">
    <source>
        <dbReference type="SAM" id="MobiDB-lite"/>
    </source>
</evidence>
<feature type="region of interest" description="Disordered" evidence="1">
    <location>
        <begin position="25"/>
        <end position="92"/>
    </location>
</feature>
<feature type="chain" id="PRO_5005489586" evidence="2">
    <location>
        <begin position="19"/>
        <end position="92"/>
    </location>
</feature>
<dbReference type="AlphaFoldDB" id="A0A0K2VC02"/>
<protein>
    <submittedName>
        <fullName evidence="3">Uncharacterized protein</fullName>
    </submittedName>
</protein>
<evidence type="ECO:0000313" key="3">
    <source>
        <dbReference type="EMBL" id="CDW48019.1"/>
    </source>
</evidence>